<comment type="caution">
    <text evidence="2">The sequence shown here is derived from an EMBL/GenBank/DDBJ whole genome shotgun (WGS) entry which is preliminary data.</text>
</comment>
<dbReference type="PANTHER" id="PTHR34587:SF2">
    <property type="entry name" value="G-PROTEIN COUPLED RECEPTORS FAMILY 1 PROFILE DOMAIN-CONTAINING PROTEIN"/>
    <property type="match status" value="1"/>
</dbReference>
<name>A0A5B0NMG3_PUCGR</name>
<evidence type="ECO:0000313" key="4">
    <source>
        <dbReference type="Proteomes" id="UP000324748"/>
    </source>
</evidence>
<reference evidence="4 5" key="1">
    <citation type="submission" date="2019-05" db="EMBL/GenBank/DDBJ databases">
        <title>Emergence of the Ug99 lineage of the wheat stem rust pathogen through somatic hybridization.</title>
        <authorList>
            <person name="Li F."/>
            <person name="Upadhyaya N.M."/>
            <person name="Sperschneider J."/>
            <person name="Matny O."/>
            <person name="Nguyen-Phuc H."/>
            <person name="Mago R."/>
            <person name="Raley C."/>
            <person name="Miller M.E."/>
            <person name="Silverstein K.A.T."/>
            <person name="Henningsen E."/>
            <person name="Hirsch C.D."/>
            <person name="Visser B."/>
            <person name="Pretorius Z.A."/>
            <person name="Steffenson B.J."/>
            <person name="Schwessinger B."/>
            <person name="Dodds P.N."/>
            <person name="Figueroa M."/>
        </authorList>
    </citation>
    <scope>NUCLEOTIDE SEQUENCE [LARGE SCALE GENOMIC DNA]</scope>
    <source>
        <strain evidence="2">21-0</strain>
        <strain evidence="3 5">Ug99</strain>
    </source>
</reference>
<sequence length="244" mass="26755">MRLYLHLFLAAILAQSCLGETVTRNQTHRLLHLDSRAIQNASFHTGNPTGNQSASLTSHNNFINFCISKHALGARLMNGTQSRNNYSCNSIPMGMIVAPEQMPSCKFKHPHNLSKLKANKQFNIILEIKKMVTGNFVNPNASYFAAPQRLSSETKEIIGHAHVVIQSIPSLKSTAVLDPRKFVFFKGIDNPVSKDGTSTVVVTRGLPAGTYRLGSILTAANHQPVLAGVAQRGLFDDVVYFVVE</sequence>
<dbReference type="EMBL" id="VDEP01000139">
    <property type="protein sequence ID" value="KAA1128886.1"/>
    <property type="molecule type" value="Genomic_DNA"/>
</dbReference>
<dbReference type="PROSITE" id="PS51257">
    <property type="entry name" value="PROKAR_LIPOPROTEIN"/>
    <property type="match status" value="1"/>
</dbReference>
<feature type="chain" id="PRO_5036137501" evidence="1">
    <location>
        <begin position="20"/>
        <end position="244"/>
    </location>
</feature>
<evidence type="ECO:0000313" key="3">
    <source>
        <dbReference type="EMBL" id="KAA1128886.1"/>
    </source>
</evidence>
<dbReference type="OrthoDB" id="2336871at2759"/>
<keyword evidence="4" id="KW-1185">Reference proteome</keyword>
<protein>
    <submittedName>
        <fullName evidence="2">Uncharacterized protein</fullName>
    </submittedName>
</protein>
<keyword evidence="1" id="KW-0732">Signal</keyword>
<accession>A0A5B0NMG3</accession>
<evidence type="ECO:0000256" key="1">
    <source>
        <dbReference type="SAM" id="SignalP"/>
    </source>
</evidence>
<dbReference type="Proteomes" id="UP000325313">
    <property type="component" value="Unassembled WGS sequence"/>
</dbReference>
<dbReference type="PANTHER" id="PTHR34587">
    <property type="entry name" value="VWFA DOMAIN-CONTAINING PROTEIN"/>
    <property type="match status" value="1"/>
</dbReference>
<dbReference type="OMA" id="THQPVVM"/>
<dbReference type="Proteomes" id="UP000324748">
    <property type="component" value="Unassembled WGS sequence"/>
</dbReference>
<dbReference type="AlphaFoldDB" id="A0A5B0NMG3"/>
<proteinExistence type="predicted"/>
<evidence type="ECO:0000313" key="2">
    <source>
        <dbReference type="EMBL" id="KAA1089109.1"/>
    </source>
</evidence>
<dbReference type="InterPro" id="IPR053216">
    <property type="entry name" value="Appressorial_penetr-assoc"/>
</dbReference>
<dbReference type="EMBL" id="VSWC01000093">
    <property type="protein sequence ID" value="KAA1089109.1"/>
    <property type="molecule type" value="Genomic_DNA"/>
</dbReference>
<evidence type="ECO:0000313" key="5">
    <source>
        <dbReference type="Proteomes" id="UP000325313"/>
    </source>
</evidence>
<gene>
    <name evidence="2" type="ORF">PGT21_007394</name>
    <name evidence="3" type="ORF">PGTUg99_028782</name>
</gene>
<organism evidence="2 4">
    <name type="scientific">Puccinia graminis f. sp. tritici</name>
    <dbReference type="NCBI Taxonomy" id="56615"/>
    <lineage>
        <taxon>Eukaryota</taxon>
        <taxon>Fungi</taxon>
        <taxon>Dikarya</taxon>
        <taxon>Basidiomycota</taxon>
        <taxon>Pucciniomycotina</taxon>
        <taxon>Pucciniomycetes</taxon>
        <taxon>Pucciniales</taxon>
        <taxon>Pucciniaceae</taxon>
        <taxon>Puccinia</taxon>
    </lineage>
</organism>
<feature type="signal peptide" evidence="1">
    <location>
        <begin position="1"/>
        <end position="19"/>
    </location>
</feature>